<accession>A0ABY4BIJ7</accession>
<dbReference type="SUPFAM" id="SSF46689">
    <property type="entry name" value="Homeodomain-like"/>
    <property type="match status" value="1"/>
</dbReference>
<dbReference type="Gene3D" id="1.10.10.60">
    <property type="entry name" value="Homeodomain-like"/>
    <property type="match status" value="1"/>
</dbReference>
<dbReference type="Pfam" id="PF12833">
    <property type="entry name" value="HTH_18"/>
    <property type="match status" value="1"/>
</dbReference>
<dbReference type="Proteomes" id="UP000831068">
    <property type="component" value="Chromosome"/>
</dbReference>
<gene>
    <name evidence="5" type="ORF">MTP08_10850</name>
</gene>
<evidence type="ECO:0000256" key="2">
    <source>
        <dbReference type="ARBA" id="ARBA00023125"/>
    </source>
</evidence>
<dbReference type="RefSeq" id="WP_243575969.1">
    <property type="nucleotide sequence ID" value="NZ_CP094529.1"/>
</dbReference>
<proteinExistence type="predicted"/>
<evidence type="ECO:0000256" key="3">
    <source>
        <dbReference type="ARBA" id="ARBA00023163"/>
    </source>
</evidence>
<name>A0ABY4BIJ7_9FLAO</name>
<feature type="domain" description="HTH araC/xylS-type" evidence="4">
    <location>
        <begin position="195"/>
        <end position="300"/>
    </location>
</feature>
<keyword evidence="3" id="KW-0804">Transcription</keyword>
<protein>
    <submittedName>
        <fullName evidence="5">Helix-turn-helix transcriptional regulator</fullName>
    </submittedName>
</protein>
<keyword evidence="2" id="KW-0238">DNA-binding</keyword>
<dbReference type="PANTHER" id="PTHR43280:SF32">
    <property type="entry name" value="TRANSCRIPTIONAL REGULATORY PROTEIN"/>
    <property type="match status" value="1"/>
</dbReference>
<dbReference type="InterPro" id="IPR018060">
    <property type="entry name" value="HTH_AraC"/>
</dbReference>
<keyword evidence="6" id="KW-1185">Reference proteome</keyword>
<dbReference type="PROSITE" id="PS01124">
    <property type="entry name" value="HTH_ARAC_FAMILY_2"/>
    <property type="match status" value="1"/>
</dbReference>
<evidence type="ECO:0000259" key="4">
    <source>
        <dbReference type="PROSITE" id="PS01124"/>
    </source>
</evidence>
<dbReference type="PRINTS" id="PR00032">
    <property type="entry name" value="HTHARAC"/>
</dbReference>
<sequence length="302" mass="34883">MKNVPQKFNSISDLHNALGFPKPLHPLVSLVNYADIKTPAEELPKALLLNFYKISYKKHLKGKLKYGQGYYDFDEGGLSFISPNQVIQSVEDEADYSGYTLLFHPDFIRNYPLGTKIKSLGFFTYSAKEALFLSDKEKQILFAIFDNIKEELSGNIDDFSQDLVVSYIEVLLNYSNRFYKRQFITRKTVNNDLLSQVENLLNTYFDEEKPLQNGMITVDYLASQFHHSPRYLSDMLRSLTGQNAQQHIHEKLIEKAKEYLTSTTLSVSEIAYQLGFEHSQSFNKLFKKKTNLTPLAFKESFN</sequence>
<dbReference type="InterPro" id="IPR020449">
    <property type="entry name" value="Tscrpt_reg_AraC-type_HTH"/>
</dbReference>
<evidence type="ECO:0000256" key="1">
    <source>
        <dbReference type="ARBA" id="ARBA00023015"/>
    </source>
</evidence>
<dbReference type="EMBL" id="CP094529">
    <property type="protein sequence ID" value="UOE37558.1"/>
    <property type="molecule type" value="Genomic_DNA"/>
</dbReference>
<dbReference type="PANTHER" id="PTHR43280">
    <property type="entry name" value="ARAC-FAMILY TRANSCRIPTIONAL REGULATOR"/>
    <property type="match status" value="1"/>
</dbReference>
<evidence type="ECO:0000313" key="5">
    <source>
        <dbReference type="EMBL" id="UOE37558.1"/>
    </source>
</evidence>
<organism evidence="5 6">
    <name type="scientific">Chryseobacterium oryzae</name>
    <dbReference type="NCBI Taxonomy" id="2929799"/>
    <lineage>
        <taxon>Bacteria</taxon>
        <taxon>Pseudomonadati</taxon>
        <taxon>Bacteroidota</taxon>
        <taxon>Flavobacteriia</taxon>
        <taxon>Flavobacteriales</taxon>
        <taxon>Weeksellaceae</taxon>
        <taxon>Chryseobacterium group</taxon>
        <taxon>Chryseobacterium</taxon>
    </lineage>
</organism>
<reference evidence="5 6" key="1">
    <citation type="submission" date="2022-03" db="EMBL/GenBank/DDBJ databases">
        <title>Chryseobacterium sp. isolated from the Andong Sikhe.</title>
        <authorList>
            <person name="Won M."/>
            <person name="Kim S.-J."/>
            <person name="Kwon S.-W."/>
        </authorList>
    </citation>
    <scope>NUCLEOTIDE SEQUENCE [LARGE SCALE GENOMIC DNA]</scope>
    <source>
        <strain evidence="5 6">ADR-1</strain>
    </source>
</reference>
<dbReference type="SMART" id="SM00342">
    <property type="entry name" value="HTH_ARAC"/>
    <property type="match status" value="1"/>
</dbReference>
<evidence type="ECO:0000313" key="6">
    <source>
        <dbReference type="Proteomes" id="UP000831068"/>
    </source>
</evidence>
<dbReference type="InterPro" id="IPR009057">
    <property type="entry name" value="Homeodomain-like_sf"/>
</dbReference>
<keyword evidence="1" id="KW-0805">Transcription regulation</keyword>